<evidence type="ECO:0000256" key="1">
    <source>
        <dbReference type="ARBA" id="ARBA00010894"/>
    </source>
</evidence>
<dbReference type="Pfam" id="PF02325">
    <property type="entry name" value="CCB3_YggT"/>
    <property type="match status" value="1"/>
</dbReference>
<keyword evidence="2" id="KW-0812">Transmembrane</keyword>
<keyword evidence="2" id="KW-0472">Membrane</keyword>
<keyword evidence="4" id="KW-1185">Reference proteome</keyword>
<proteinExistence type="inferred from homology"/>
<sequence length="96" mass="11430">MANLILQSVYHILEIYWYVLVARFILSWLPDMESTALGKWIYRLTEFYFAPFRRIIPSIRMGMAYLDLSMMVGFIAYWFLEQGILYVLQLVFGMVA</sequence>
<gene>
    <name evidence="3" type="ORF">LSG31_14760</name>
</gene>
<dbReference type="RefSeq" id="WP_347435852.1">
    <property type="nucleotide sequence ID" value="NZ_CP089291.1"/>
</dbReference>
<name>A0ABY4CF63_9BACL</name>
<dbReference type="Proteomes" id="UP000830167">
    <property type="component" value="Chromosome"/>
</dbReference>
<evidence type="ECO:0000313" key="4">
    <source>
        <dbReference type="Proteomes" id="UP000830167"/>
    </source>
</evidence>
<comment type="similarity">
    <text evidence="1">Belongs to the YggT family.</text>
</comment>
<evidence type="ECO:0000313" key="3">
    <source>
        <dbReference type="EMBL" id="UOF89170.1"/>
    </source>
</evidence>
<protein>
    <submittedName>
        <fullName evidence="3">YggT family protein</fullName>
    </submittedName>
</protein>
<accession>A0ABY4CF63</accession>
<dbReference type="InterPro" id="IPR003425">
    <property type="entry name" value="CCB3/YggT"/>
</dbReference>
<evidence type="ECO:0000256" key="2">
    <source>
        <dbReference type="SAM" id="Phobius"/>
    </source>
</evidence>
<organism evidence="3 4">
    <name type="scientific">Fodinisporobacter ferrooxydans</name>
    <dbReference type="NCBI Taxonomy" id="2901836"/>
    <lineage>
        <taxon>Bacteria</taxon>
        <taxon>Bacillati</taxon>
        <taxon>Bacillota</taxon>
        <taxon>Bacilli</taxon>
        <taxon>Bacillales</taxon>
        <taxon>Alicyclobacillaceae</taxon>
        <taxon>Fodinisporobacter</taxon>
    </lineage>
</organism>
<keyword evidence="2" id="KW-1133">Transmembrane helix</keyword>
<dbReference type="PANTHER" id="PTHR33219">
    <property type="entry name" value="YLMG HOMOLOG PROTEIN 2, CHLOROPLASTIC"/>
    <property type="match status" value="1"/>
</dbReference>
<dbReference type="EMBL" id="CP089291">
    <property type="protein sequence ID" value="UOF89170.1"/>
    <property type="molecule type" value="Genomic_DNA"/>
</dbReference>
<reference evidence="3" key="1">
    <citation type="submission" date="2021-12" db="EMBL/GenBank/DDBJ databases">
        <title>Alicyclobacillaceae gen. nov., sp. nov., isolated from chalcocite enrichment system.</title>
        <authorList>
            <person name="Jiang Z."/>
        </authorList>
    </citation>
    <scope>NUCLEOTIDE SEQUENCE</scope>
    <source>
        <strain evidence="3">MYW30-H2</strain>
    </source>
</reference>
<feature type="transmembrane region" description="Helical" evidence="2">
    <location>
        <begin position="15"/>
        <end position="42"/>
    </location>
</feature>
<dbReference type="PANTHER" id="PTHR33219:SF14">
    <property type="entry name" value="PROTEIN COFACTOR ASSEMBLY OF COMPLEX C SUBUNIT B CCB3, CHLOROPLASTIC-RELATED"/>
    <property type="match status" value="1"/>
</dbReference>